<dbReference type="RefSeq" id="WP_204296720.1">
    <property type="nucleotide sequence ID" value="NZ_BAAAGQ010000006.1"/>
</dbReference>
<dbReference type="EMBL" id="BOMF01000073">
    <property type="protein sequence ID" value="GID46420.1"/>
    <property type="molecule type" value="Genomic_DNA"/>
</dbReference>
<dbReference type="InterPro" id="IPR011989">
    <property type="entry name" value="ARM-like"/>
</dbReference>
<name>A0ABQ3WJK6_9ACTN</name>
<comment type="caution">
    <text evidence="1">The sequence shown here is derived from an EMBL/GenBank/DDBJ whole genome shotgun (WGS) entry which is preliminary data.</text>
</comment>
<protein>
    <recommendedName>
        <fullName evidence="2">HEAT repeat-containing protein</fullName>
    </recommendedName>
</protein>
<dbReference type="Gene3D" id="1.25.10.10">
    <property type="entry name" value="Leucine-rich Repeat Variant"/>
    <property type="match status" value="1"/>
</dbReference>
<organism evidence="1">
    <name type="scientific">Actinoplanes campanulatus</name>
    <dbReference type="NCBI Taxonomy" id="113559"/>
    <lineage>
        <taxon>Bacteria</taxon>
        <taxon>Bacillati</taxon>
        <taxon>Actinomycetota</taxon>
        <taxon>Actinomycetes</taxon>
        <taxon>Micromonosporales</taxon>
        <taxon>Micromonosporaceae</taxon>
        <taxon>Actinoplanes</taxon>
    </lineage>
</organism>
<evidence type="ECO:0000313" key="1">
    <source>
        <dbReference type="EMBL" id="GID46420.1"/>
    </source>
</evidence>
<dbReference type="InterPro" id="IPR016024">
    <property type="entry name" value="ARM-type_fold"/>
</dbReference>
<proteinExistence type="predicted"/>
<accession>A0ABQ3WJK6</accession>
<evidence type="ECO:0008006" key="2">
    <source>
        <dbReference type="Google" id="ProtNLM"/>
    </source>
</evidence>
<reference evidence="1" key="1">
    <citation type="submission" date="2021-01" db="EMBL/GenBank/DDBJ databases">
        <title>Whole genome shotgun sequence of Actinoplanes capillaceus NBRC 16408.</title>
        <authorList>
            <person name="Komaki H."/>
            <person name="Tamura T."/>
        </authorList>
    </citation>
    <scope>NUCLEOTIDE SEQUENCE [LARGE SCALE GENOMIC DNA]</scope>
    <source>
        <strain evidence="1">NBRC 16408</strain>
    </source>
</reference>
<sequence length="384" mass="40594">MPERTEMVDAVDWEFLAGGPTGVPKALHALWSGDRDGRQSAYQLLADSLARFHGCTPASIAAVPFLIDVVADPAAPDRFGACQVLRMIALGDESHWLVECPDPADDRARVAALSGADRDAAQGAVEAYDAVRAGVPVYLAALASDEPPVRLHAAHLLAWFPEERDTVVPALTRLIESEPAEYAEIAAVASVAAALAGGTAADTTLVRALNIRRGAASGTGVWASVTDRLFGRHKPFPPERWAASIALARVLGDPGSDVLEQVSECLTEAGDAVLNWPFLNGDMATLAALTLAAVPDGFDPLAAGLLRSDPEEDRALRFHALVKAAFPDGPLPDGTAFPDLTDRQKTAVRTLADAEAWREGWYIEAVTTGLGLPFGDDALRAWIG</sequence>
<dbReference type="SUPFAM" id="SSF48371">
    <property type="entry name" value="ARM repeat"/>
    <property type="match status" value="1"/>
</dbReference>
<gene>
    <name evidence="1" type="ORF">Aca07nite_36950</name>
</gene>